<dbReference type="Pfam" id="PF07905">
    <property type="entry name" value="PucR"/>
    <property type="match status" value="1"/>
</dbReference>
<dbReference type="InterPro" id="IPR012914">
    <property type="entry name" value="PucR_dom"/>
</dbReference>
<name>A0A3M8DUC4_9BACL</name>
<protein>
    <submittedName>
        <fullName evidence="3">PucR family transcriptional regulator</fullName>
    </submittedName>
</protein>
<dbReference type="OrthoDB" id="143422at2"/>
<gene>
    <name evidence="3" type="ORF">EDM56_02745</name>
</gene>
<dbReference type="Gene3D" id="1.10.10.2840">
    <property type="entry name" value="PucR C-terminal helix-turn-helix domain"/>
    <property type="match status" value="1"/>
</dbReference>
<reference evidence="3 4" key="1">
    <citation type="submission" date="2018-10" db="EMBL/GenBank/DDBJ databases">
        <title>Phylogenomics of Brevibacillus.</title>
        <authorList>
            <person name="Dunlap C."/>
        </authorList>
    </citation>
    <scope>NUCLEOTIDE SEQUENCE [LARGE SCALE GENOMIC DNA]</scope>
    <source>
        <strain evidence="3 4">JCM 15716</strain>
    </source>
</reference>
<feature type="domain" description="Purine catabolism PurC-like" evidence="1">
    <location>
        <begin position="11"/>
        <end position="130"/>
    </location>
</feature>
<dbReference type="InterPro" id="IPR051448">
    <property type="entry name" value="CdaR-like_regulators"/>
</dbReference>
<dbReference type="InterPro" id="IPR025736">
    <property type="entry name" value="PucR_C-HTH_dom"/>
</dbReference>
<dbReference type="PANTHER" id="PTHR33744">
    <property type="entry name" value="CARBOHYDRATE DIACID REGULATOR"/>
    <property type="match status" value="1"/>
</dbReference>
<organism evidence="3 4">
    <name type="scientific">Brevibacillus fluminis</name>
    <dbReference type="NCBI Taxonomy" id="511487"/>
    <lineage>
        <taxon>Bacteria</taxon>
        <taxon>Bacillati</taxon>
        <taxon>Bacillota</taxon>
        <taxon>Bacilli</taxon>
        <taxon>Bacillales</taxon>
        <taxon>Paenibacillaceae</taxon>
        <taxon>Brevibacillus</taxon>
    </lineage>
</organism>
<evidence type="ECO:0000259" key="2">
    <source>
        <dbReference type="Pfam" id="PF13556"/>
    </source>
</evidence>
<comment type="caution">
    <text evidence="3">The sequence shown here is derived from an EMBL/GenBank/DDBJ whole genome shotgun (WGS) entry which is preliminary data.</text>
</comment>
<keyword evidence="4" id="KW-1185">Reference proteome</keyword>
<proteinExistence type="predicted"/>
<dbReference type="AlphaFoldDB" id="A0A3M8DUC4"/>
<sequence length="544" mass="62676">MTGNWNLTIAEVIQRPVFAHAEVVAGERGLTHPIRWVHILEAAANAHFLNGGELILSTGVGFGEDTDKRLDYLHELINRKAVGLCIELGSYVPQIPSDMLEVAEQNQFPLIVFHQPVRFVDITLDLHELIVSRQTEALRKLEAYSRDLQQLTLQAQGIPKLLNHLQAHVHETVFFMPVEEAPIYAPERPKAAQEQLTEQLATALSSDKFSNKEHGLFDIADNEQIMYQPIQLMGHVLGYLGILLYKREPEEFLHLTLDYTATAMAQILMRKMFAEERSLDSQNRLFDDLLADRYKQEEQIRGLLGIRPTKKIATYYTAMMEVSWGKMRFDAVAESPFHDMTGVIRSVLLRKGFRSLLRIKGHRLYLLLIEKQSLEEPREQVADAFKELEGICSQALGRDDVLVYGISRPSDRYADVYRHFQEAEQVLSIRTELSSPFFDDLGVYRLLMHVQSGQALQSFITDYLGPLIRHDQEYNSQLLQTLRVLLDHNASKQETAEALFIHRQTLYHRLDKIRSLIGDHFLEPHQRICLEVALRAYEWVEKKR</sequence>
<dbReference type="Proteomes" id="UP000271031">
    <property type="component" value="Unassembled WGS sequence"/>
</dbReference>
<accession>A0A3M8DUC4</accession>
<evidence type="ECO:0000313" key="4">
    <source>
        <dbReference type="Proteomes" id="UP000271031"/>
    </source>
</evidence>
<evidence type="ECO:0000259" key="1">
    <source>
        <dbReference type="Pfam" id="PF07905"/>
    </source>
</evidence>
<dbReference type="RefSeq" id="WP_122916355.1">
    <property type="nucleotide sequence ID" value="NZ_RHHQ01000004.1"/>
</dbReference>
<feature type="domain" description="PucR C-terminal helix-turn-helix" evidence="2">
    <location>
        <begin position="478"/>
        <end position="536"/>
    </location>
</feature>
<dbReference type="PANTHER" id="PTHR33744:SF1">
    <property type="entry name" value="DNA-BINDING TRANSCRIPTIONAL ACTIVATOR ADER"/>
    <property type="match status" value="1"/>
</dbReference>
<dbReference type="InterPro" id="IPR042070">
    <property type="entry name" value="PucR_C-HTH_sf"/>
</dbReference>
<evidence type="ECO:0000313" key="3">
    <source>
        <dbReference type="EMBL" id="RNB91692.1"/>
    </source>
</evidence>
<dbReference type="Pfam" id="PF13556">
    <property type="entry name" value="HTH_30"/>
    <property type="match status" value="1"/>
</dbReference>
<dbReference type="EMBL" id="RHHQ01000004">
    <property type="protein sequence ID" value="RNB91692.1"/>
    <property type="molecule type" value="Genomic_DNA"/>
</dbReference>